<protein>
    <submittedName>
        <fullName evidence="5">Unannotated protein</fullName>
    </submittedName>
</protein>
<dbReference type="PANTHER" id="PTHR46959:SF2">
    <property type="entry name" value="SULFOQUINOVOSIDASE"/>
    <property type="match status" value="1"/>
</dbReference>
<evidence type="ECO:0000259" key="4">
    <source>
        <dbReference type="Pfam" id="PF21365"/>
    </source>
</evidence>
<dbReference type="GO" id="GO:0030246">
    <property type="term" value="F:carbohydrate binding"/>
    <property type="evidence" value="ECO:0007669"/>
    <property type="project" value="InterPro"/>
</dbReference>
<accession>A0A6J5ZQK6</accession>
<dbReference type="CDD" id="cd14752">
    <property type="entry name" value="GH31_N"/>
    <property type="match status" value="1"/>
</dbReference>
<organism evidence="5">
    <name type="scientific">freshwater metagenome</name>
    <dbReference type="NCBI Taxonomy" id="449393"/>
    <lineage>
        <taxon>unclassified sequences</taxon>
        <taxon>metagenomes</taxon>
        <taxon>ecological metagenomes</taxon>
    </lineage>
</organism>
<dbReference type="GO" id="GO:0005975">
    <property type="term" value="P:carbohydrate metabolic process"/>
    <property type="evidence" value="ECO:0007669"/>
    <property type="project" value="InterPro"/>
</dbReference>
<dbReference type="PANTHER" id="PTHR46959">
    <property type="entry name" value="SULFOQUINOVOSIDASE"/>
    <property type="match status" value="1"/>
</dbReference>
<dbReference type="SUPFAM" id="SSF51445">
    <property type="entry name" value="(Trans)glycosidases"/>
    <property type="match status" value="1"/>
</dbReference>
<dbReference type="AlphaFoldDB" id="A0A6J5ZQK6"/>
<evidence type="ECO:0000256" key="1">
    <source>
        <dbReference type="ARBA" id="ARBA00007806"/>
    </source>
</evidence>
<dbReference type="Gene3D" id="3.20.20.80">
    <property type="entry name" value="Glycosidases"/>
    <property type="match status" value="1"/>
</dbReference>
<reference evidence="5" key="1">
    <citation type="submission" date="2020-05" db="EMBL/GenBank/DDBJ databases">
        <authorList>
            <person name="Chiriac C."/>
            <person name="Salcher M."/>
            <person name="Ghai R."/>
            <person name="Kavagutti S V."/>
        </authorList>
    </citation>
    <scope>NUCLEOTIDE SEQUENCE</scope>
</reference>
<feature type="domain" description="Glycosyl hydrolase family 31 C-terminal" evidence="4">
    <location>
        <begin position="593"/>
        <end position="694"/>
    </location>
</feature>
<dbReference type="InterPro" id="IPR052990">
    <property type="entry name" value="Sulfoquinovosidase_GH31"/>
</dbReference>
<feature type="domain" description="Glycoside hydrolase family 31 N-terminal" evidence="3">
    <location>
        <begin position="29"/>
        <end position="218"/>
    </location>
</feature>
<dbReference type="InterPro" id="IPR017853">
    <property type="entry name" value="GH"/>
</dbReference>
<evidence type="ECO:0000259" key="3">
    <source>
        <dbReference type="Pfam" id="PF13802"/>
    </source>
</evidence>
<feature type="domain" description="Glycoside hydrolase family 31 TIM barrel" evidence="2">
    <location>
        <begin position="291"/>
        <end position="582"/>
    </location>
</feature>
<name>A0A6J5ZQK6_9ZZZZ</name>
<dbReference type="InterPro" id="IPR011013">
    <property type="entry name" value="Gal_mutarotase_sf_dom"/>
</dbReference>
<comment type="similarity">
    <text evidence="1">Belongs to the glycosyl hydrolase 31 family.</text>
</comment>
<dbReference type="InterPro" id="IPR013780">
    <property type="entry name" value="Glyco_hydro_b"/>
</dbReference>
<dbReference type="InterPro" id="IPR048395">
    <property type="entry name" value="Glyco_hydro_31_C"/>
</dbReference>
<sequence length="818" mass="86910">MFTRGWVLLTVIGLVGLAVATSAQAAVKSATVNAGALRATVSPSPWRLSFSDSRGKPVLVTRPGSKNSADGTFGFRVGGRWYHATKATSIVRSGSAVKVALATNDPAKRTITVTVGRDADGIIVVRSLVSGDAVSSTVASFATHSGERFLGFGERANAVDQTGKEVKSFVTDGPWQKNEREFMKNIIPVAGLDSRDDATYYPIPWLLSTAGFGVLSDNDQNVVHRLGSETRQAWSVEASAQELKLRVFAGPKPADALRRMSARVGRQPKAAAPFYFGPWFQSDGSSIEGAAAMKAADAPISLMQTYAHWLPCGVGTASRESDVQQLTALHSAGLAVTTYFNPMICTSYQPTFDEAAAAGALGKDAAGGAYKYIYTTSRQFPVGQFDFSSAAGVDFFGRLLGEAYDAGHDGWMEDFGEYTPQDIKSADGTPGSVMHNRYPVLYHGAGYKFASSKPRPLARFTRSGWTGSAKYSQIVWSGDPTTDWGYDGLASAVRDGLTMGLSGVSLWGSDIGGFFSITSTPQTTPELLRRWIQFGAVSGVMRNEADGIQIATTGERAQPLDADVLPVWRRYAKLRTQLYPYLSATEAEYDRSGMPIMRHLALTDPSDPKATARDDEFGFGPDLLAAPVLKAGATSRSLYLPKGTWIDFWRSVAYNTSDGSFSVKGAKALAGGRQVTIPAPADELPIVAKAGAVIPMLPADVETLSDYGSGVVHLSDRLDRMHLLAFPSGSSSAAIGVGSERVTSTEAKGKWTIQISGSRSRTYTIDAGLGALKSPLKVCSVTSNGAKLPAAGWSFDPAAKTLRATVTATKTTVVVSGC</sequence>
<evidence type="ECO:0000313" key="5">
    <source>
        <dbReference type="EMBL" id="CAB4343167.1"/>
    </source>
</evidence>
<dbReference type="InterPro" id="IPR000322">
    <property type="entry name" value="Glyco_hydro_31_TIM"/>
</dbReference>
<proteinExistence type="inferred from homology"/>
<dbReference type="Pfam" id="PF21365">
    <property type="entry name" value="Glyco_hydro_31_3rd"/>
    <property type="match status" value="1"/>
</dbReference>
<dbReference type="SUPFAM" id="SSF74650">
    <property type="entry name" value="Galactose mutarotase-like"/>
    <property type="match status" value="1"/>
</dbReference>
<dbReference type="Gene3D" id="2.60.40.1180">
    <property type="entry name" value="Golgi alpha-mannosidase II"/>
    <property type="match status" value="1"/>
</dbReference>
<dbReference type="SUPFAM" id="SSF51011">
    <property type="entry name" value="Glycosyl hydrolase domain"/>
    <property type="match status" value="1"/>
</dbReference>
<dbReference type="EMBL" id="CAESAO010000056">
    <property type="protein sequence ID" value="CAB4343167.1"/>
    <property type="molecule type" value="Genomic_DNA"/>
</dbReference>
<dbReference type="GO" id="GO:0004553">
    <property type="term" value="F:hydrolase activity, hydrolyzing O-glycosyl compounds"/>
    <property type="evidence" value="ECO:0007669"/>
    <property type="project" value="InterPro"/>
</dbReference>
<dbReference type="InterPro" id="IPR025887">
    <property type="entry name" value="Glyco_hydro_31_N_dom"/>
</dbReference>
<gene>
    <name evidence="5" type="ORF">UFOPK3522_00801</name>
</gene>
<dbReference type="Pfam" id="PF01055">
    <property type="entry name" value="Glyco_hydro_31_2nd"/>
    <property type="match status" value="1"/>
</dbReference>
<dbReference type="Gene3D" id="2.60.40.1760">
    <property type="entry name" value="glycosyl hydrolase (family 31)"/>
    <property type="match status" value="1"/>
</dbReference>
<evidence type="ECO:0000259" key="2">
    <source>
        <dbReference type="Pfam" id="PF01055"/>
    </source>
</evidence>
<dbReference type="Pfam" id="PF13802">
    <property type="entry name" value="Gal_mutarotas_2"/>
    <property type="match status" value="1"/>
</dbReference>